<dbReference type="GO" id="GO:0005737">
    <property type="term" value="C:cytoplasm"/>
    <property type="evidence" value="ECO:0007669"/>
    <property type="project" value="TreeGrafter"/>
</dbReference>
<dbReference type="InterPro" id="IPR015421">
    <property type="entry name" value="PyrdxlP-dep_Trfase_major"/>
</dbReference>
<dbReference type="KEGG" id="ngr:NAEGRDRAFT_32036"/>
<protein>
    <submittedName>
        <fullName evidence="7">Predicted protein</fullName>
    </submittedName>
</protein>
<evidence type="ECO:0000256" key="2">
    <source>
        <dbReference type="ARBA" id="ARBA00007441"/>
    </source>
</evidence>
<dbReference type="OrthoDB" id="2414662at2759"/>
<comment type="similarity">
    <text evidence="2">Belongs to the class-I pyridoxal-phosphate-dependent aminotransferase family.</text>
</comment>
<evidence type="ECO:0000256" key="1">
    <source>
        <dbReference type="ARBA" id="ARBA00001933"/>
    </source>
</evidence>
<dbReference type="VEuPathDB" id="AmoebaDB:NAEGRDRAFT_32036"/>
<keyword evidence="3" id="KW-0032">Aminotransferase</keyword>
<dbReference type="FunFam" id="3.40.640.10:FF:000024">
    <property type="entry name" value="Kynurenine--oxoglutarate transaminase 3"/>
    <property type="match status" value="1"/>
</dbReference>
<dbReference type="AlphaFoldDB" id="D2V8V1"/>
<accession>D2V8V1</accession>
<keyword evidence="8" id="KW-1185">Reference proteome</keyword>
<dbReference type="Gene3D" id="3.90.1150.10">
    <property type="entry name" value="Aspartate Aminotransferase, domain 1"/>
    <property type="match status" value="1"/>
</dbReference>
<dbReference type="PANTHER" id="PTHR43807">
    <property type="entry name" value="FI04487P"/>
    <property type="match status" value="1"/>
</dbReference>
<evidence type="ECO:0000256" key="5">
    <source>
        <dbReference type="ARBA" id="ARBA00022898"/>
    </source>
</evidence>
<dbReference type="Gene3D" id="3.40.640.10">
    <property type="entry name" value="Type I PLP-dependent aspartate aminotransferase-like (Major domain)"/>
    <property type="match status" value="1"/>
</dbReference>
<evidence type="ECO:0000313" key="7">
    <source>
        <dbReference type="EMBL" id="EFC46758.1"/>
    </source>
</evidence>
<comment type="cofactor">
    <cofactor evidence="1">
        <name>pyridoxal 5'-phosphate</name>
        <dbReference type="ChEBI" id="CHEBI:597326"/>
    </cofactor>
</comment>
<evidence type="ECO:0000313" key="8">
    <source>
        <dbReference type="Proteomes" id="UP000006671"/>
    </source>
</evidence>
<proteinExistence type="inferred from homology"/>
<evidence type="ECO:0000259" key="6">
    <source>
        <dbReference type="Pfam" id="PF00155"/>
    </source>
</evidence>
<dbReference type="SUPFAM" id="SSF53383">
    <property type="entry name" value="PLP-dependent transferases"/>
    <property type="match status" value="1"/>
</dbReference>
<dbReference type="GO" id="GO:0030170">
    <property type="term" value="F:pyridoxal phosphate binding"/>
    <property type="evidence" value="ECO:0007669"/>
    <property type="project" value="InterPro"/>
</dbReference>
<dbReference type="CDD" id="cd00609">
    <property type="entry name" value="AAT_like"/>
    <property type="match status" value="1"/>
</dbReference>
<dbReference type="GeneID" id="8860103"/>
<name>D2V8V1_NAEGR</name>
<keyword evidence="4" id="KW-0808">Transferase</keyword>
<dbReference type="OMA" id="PRDFKLC"/>
<feature type="domain" description="Aminotransferase class I/classII large" evidence="6">
    <location>
        <begin position="73"/>
        <end position="438"/>
    </location>
</feature>
<evidence type="ECO:0000256" key="4">
    <source>
        <dbReference type="ARBA" id="ARBA00022679"/>
    </source>
</evidence>
<dbReference type="STRING" id="5762.D2V8V1"/>
<dbReference type="InterPro" id="IPR015424">
    <property type="entry name" value="PyrdxlP-dep_Trfase"/>
</dbReference>
<dbReference type="InParanoid" id="D2V8V1"/>
<dbReference type="EMBL" id="GG738857">
    <property type="protein sequence ID" value="EFC46758.1"/>
    <property type="molecule type" value="Genomic_DNA"/>
</dbReference>
<dbReference type="FunCoup" id="D2V8V1">
    <property type="interactions" value="196"/>
</dbReference>
<dbReference type="InterPro" id="IPR051326">
    <property type="entry name" value="Kynurenine-oxoglutarate_AT"/>
</dbReference>
<dbReference type="RefSeq" id="XP_002679502.1">
    <property type="nucleotide sequence ID" value="XM_002679456.1"/>
</dbReference>
<keyword evidence="5" id="KW-0663">Pyridoxal phosphate</keyword>
<dbReference type="PANTHER" id="PTHR43807:SF20">
    <property type="entry name" value="FI04487P"/>
    <property type="match status" value="1"/>
</dbReference>
<dbReference type="InterPro" id="IPR004839">
    <property type="entry name" value="Aminotransferase_I/II_large"/>
</dbReference>
<dbReference type="GO" id="GO:0016212">
    <property type="term" value="F:kynurenine-oxoglutarate transaminase activity"/>
    <property type="evidence" value="ECO:0007669"/>
    <property type="project" value="TreeGrafter"/>
</dbReference>
<dbReference type="InterPro" id="IPR015422">
    <property type="entry name" value="PyrdxlP-dep_Trfase_small"/>
</dbReference>
<reference evidence="7 8" key="1">
    <citation type="journal article" date="2010" name="Cell">
        <title>The genome of Naegleria gruberi illuminates early eukaryotic versatility.</title>
        <authorList>
            <person name="Fritz-Laylin L.K."/>
            <person name="Prochnik S.E."/>
            <person name="Ginger M.L."/>
            <person name="Dacks J.B."/>
            <person name="Carpenter M.L."/>
            <person name="Field M.C."/>
            <person name="Kuo A."/>
            <person name="Paredez A."/>
            <person name="Chapman J."/>
            <person name="Pham J."/>
            <person name="Shu S."/>
            <person name="Neupane R."/>
            <person name="Cipriano M."/>
            <person name="Mancuso J."/>
            <person name="Tu H."/>
            <person name="Salamov A."/>
            <person name="Lindquist E."/>
            <person name="Shapiro H."/>
            <person name="Lucas S."/>
            <person name="Grigoriev I.V."/>
            <person name="Cande W.Z."/>
            <person name="Fulton C."/>
            <person name="Rokhsar D.S."/>
            <person name="Dawson S.C."/>
        </authorList>
    </citation>
    <scope>NUCLEOTIDE SEQUENCE [LARGE SCALE GENOMIC DNA]</scope>
    <source>
        <strain evidence="7 8">NEG-M</strain>
    </source>
</reference>
<sequence length="460" mass="52148">MQQAGKGIFHQILKKQFASHHLDQIIIGGEGGLRCFSSCLNKTSAKAKISKRATALEESIWSTYTPLAIQTQSINLAQGFPDWPVDDFVTQAFANQASQPCHQYAKAHGDPVLINALQRLYNDRSLSGFEYGKYSPDEILVTNGASDALYIAIMSITNPGDEVIIIEPFYDAYKSAVELAGAKPVYIPLRAPEKVGEIVSQEWKLDLDELRSKITKKTRAIILNTPHNPTGKVFDRKELEELSQVVLQHKNLYVLSDEVYEFLTFNRPYCERISNIDGMFDRTLTISSVGKTFSVTGWKIGWILGSKKLMDACYLVNQYIKFCISTPLQRSTAECINHAIDNDYFNVVRNRLRERRDLLSNMLIANNLKPLTPEGGYFLMTDVSNVKFPYDPNNTDTKDVQFCKWLPQSDVRLAAIPPSAFYGPEDKHLAKEYARFCFCKKEDTILSAEKRFEVLKNYTL</sequence>
<dbReference type="eggNOG" id="KOG0257">
    <property type="taxonomic scope" value="Eukaryota"/>
</dbReference>
<evidence type="ECO:0000256" key="3">
    <source>
        <dbReference type="ARBA" id="ARBA00022576"/>
    </source>
</evidence>
<organism evidence="8">
    <name type="scientific">Naegleria gruberi</name>
    <name type="common">Amoeba</name>
    <dbReference type="NCBI Taxonomy" id="5762"/>
    <lineage>
        <taxon>Eukaryota</taxon>
        <taxon>Discoba</taxon>
        <taxon>Heterolobosea</taxon>
        <taxon>Tetramitia</taxon>
        <taxon>Eutetramitia</taxon>
        <taxon>Vahlkampfiidae</taxon>
        <taxon>Naegleria</taxon>
    </lineage>
</organism>
<gene>
    <name evidence="7" type="ORF">NAEGRDRAFT_32036</name>
</gene>
<dbReference type="Pfam" id="PF00155">
    <property type="entry name" value="Aminotran_1_2"/>
    <property type="match status" value="1"/>
</dbReference>
<dbReference type="Proteomes" id="UP000006671">
    <property type="component" value="Unassembled WGS sequence"/>
</dbReference>